<dbReference type="AlphaFoldDB" id="A0A0N1JPF9"/>
<gene>
    <name evidence="1" type="ORF">ABJ99_0686</name>
</gene>
<dbReference type="Proteomes" id="UP000037891">
    <property type="component" value="Unassembled WGS sequence"/>
</dbReference>
<evidence type="ECO:0000313" key="2">
    <source>
        <dbReference type="Proteomes" id="UP000037891"/>
    </source>
</evidence>
<sequence length="40" mass="4319">MPISGQMLEDSPDNSASGYRLIYGQGFARFGLVIQYAGAH</sequence>
<comment type="caution">
    <text evidence="1">The sequence shown here is derived from an EMBL/GenBank/DDBJ whole genome shotgun (WGS) entry which is preliminary data.</text>
</comment>
<accession>A0A0N1JPF9</accession>
<proteinExistence type="predicted"/>
<name>A0A0N1JPF9_PSESX</name>
<evidence type="ECO:0000313" key="1">
    <source>
        <dbReference type="EMBL" id="KPC33546.1"/>
    </source>
</evidence>
<dbReference type="EMBL" id="LGLN01000032">
    <property type="protein sequence ID" value="KPC33546.1"/>
    <property type="molecule type" value="Genomic_DNA"/>
</dbReference>
<reference evidence="1 2" key="2">
    <citation type="submission" date="2015-10" db="EMBL/GenBank/DDBJ databases">
        <title>Comparative genomics and high-throughput reverse genetic screens identify a new phytobacterial MAMP and an Arabidopsis receptor required for immune elicitation.</title>
        <authorList>
            <person name="Mott G.A."/>
            <person name="Thakur S."/>
            <person name="Wang P.W."/>
            <person name="Desveaux D."/>
            <person name="Guttman D.S."/>
        </authorList>
    </citation>
    <scope>NUCLEOTIDE SEQUENCE [LARGE SCALE GENOMIC DNA]</scope>
    <source>
        <strain evidence="1 2">0788_9</strain>
    </source>
</reference>
<protein>
    <submittedName>
        <fullName evidence="1">Uncharacterized protein</fullName>
    </submittedName>
</protein>
<organism evidence="1 2">
    <name type="scientific">Pseudomonas syringae pv. cilantro</name>
    <dbReference type="NCBI Taxonomy" id="81035"/>
    <lineage>
        <taxon>Bacteria</taxon>
        <taxon>Pseudomonadati</taxon>
        <taxon>Pseudomonadota</taxon>
        <taxon>Gammaproteobacteria</taxon>
        <taxon>Pseudomonadales</taxon>
        <taxon>Pseudomonadaceae</taxon>
        <taxon>Pseudomonas</taxon>
        <taxon>Pseudomonas syringae</taxon>
    </lineage>
</organism>
<reference evidence="1 2" key="1">
    <citation type="submission" date="2015-07" db="EMBL/GenBank/DDBJ databases">
        <authorList>
            <person name="Noorani M."/>
        </authorList>
    </citation>
    <scope>NUCLEOTIDE SEQUENCE [LARGE SCALE GENOMIC DNA]</scope>
    <source>
        <strain evidence="1 2">0788_9</strain>
    </source>
</reference>